<protein>
    <recommendedName>
        <fullName evidence="2">BTB domain-containing protein</fullName>
    </recommendedName>
</protein>
<dbReference type="InterPro" id="IPR011705">
    <property type="entry name" value="BACK"/>
</dbReference>
<dbReference type="Pfam" id="PF22486">
    <property type="entry name" value="MATH_2"/>
    <property type="match status" value="1"/>
</dbReference>
<dbReference type="SUPFAM" id="SSF54695">
    <property type="entry name" value="POZ domain"/>
    <property type="match status" value="1"/>
</dbReference>
<dbReference type="Gene3D" id="3.30.710.10">
    <property type="entry name" value="Potassium Channel Kv1.1, Chain A"/>
    <property type="match status" value="1"/>
</dbReference>
<dbReference type="PROSITE" id="PS50097">
    <property type="entry name" value="BTB"/>
    <property type="match status" value="1"/>
</dbReference>
<dbReference type="InterPro" id="IPR002083">
    <property type="entry name" value="MATH/TRAF_dom"/>
</dbReference>
<keyword evidence="4" id="KW-1185">Reference proteome</keyword>
<accession>A0ABD2JZA1</accession>
<sequence>MPNKITIKIKKAKADDETSSEEEESSEEVTDEEEEQSDEEEEEGEEQSEDDDDEQEEVKEMPTDGGTDNTLANRMAHLLSTGNGADVHFLVGQGDKKEQLSAHSPILISASSVFASMFLQQSDDSAGPSKVRSPVEVADVEIGPFKTMLRYIYLDDLNGLNDDTLFEVLFVAKKYKVNGLIKACADFPIWKLRNVFIAYSKANSLGEKDFARRCLHYIDWNADSLIGSKKFLQIDQKLLCEMLDRVQLKINGEITIWKAALRWADEKCRENGEECSAKNQRLKLGLALYKIRFTHMPKEEFAKEIVPSGVLTMAELISVLLFHAHPNRGISVPYPLKFATQRRTLSKHIDAYVCPVLTLRVDHLSAFVREGSDRRISDAVHIKGLPWMILAALVSDPSTKEKFLGFYLRCGEENDSEWSCCCSATFRIVSQKESKKDFSRKLCHFFHANSADRCGFYNFMTIERLMNQRNGWYDSEKDCAVLEVDIDMTNAAAANGTQKRRWSDAF</sequence>
<dbReference type="AlphaFoldDB" id="A0ABD2JZA1"/>
<comment type="caution">
    <text evidence="3">The sequence shown here is derived from an EMBL/GenBank/DDBJ whole genome shotgun (WGS) entry which is preliminary data.</text>
</comment>
<dbReference type="InterPro" id="IPR011333">
    <property type="entry name" value="SKP1/BTB/POZ_sf"/>
</dbReference>
<gene>
    <name evidence="3" type="ORF">niasHS_005604</name>
</gene>
<feature type="domain" description="BTB" evidence="2">
    <location>
        <begin position="85"/>
        <end position="158"/>
    </location>
</feature>
<evidence type="ECO:0000256" key="1">
    <source>
        <dbReference type="SAM" id="MobiDB-lite"/>
    </source>
</evidence>
<dbReference type="EMBL" id="JBICCN010000078">
    <property type="protein sequence ID" value="KAL3095845.1"/>
    <property type="molecule type" value="Genomic_DNA"/>
</dbReference>
<evidence type="ECO:0000259" key="2">
    <source>
        <dbReference type="PROSITE" id="PS50097"/>
    </source>
</evidence>
<dbReference type="SUPFAM" id="SSF49599">
    <property type="entry name" value="TRAF domain-like"/>
    <property type="match status" value="1"/>
</dbReference>
<dbReference type="SMART" id="SM00225">
    <property type="entry name" value="BTB"/>
    <property type="match status" value="1"/>
</dbReference>
<dbReference type="PANTHER" id="PTHR45774:SF3">
    <property type="entry name" value="BTB (POZ) DOMAIN-CONTAINING 2B-RELATED"/>
    <property type="match status" value="1"/>
</dbReference>
<dbReference type="PANTHER" id="PTHR45774">
    <property type="entry name" value="BTB/POZ DOMAIN-CONTAINING"/>
    <property type="match status" value="1"/>
</dbReference>
<dbReference type="Gene3D" id="1.25.40.420">
    <property type="match status" value="1"/>
</dbReference>
<name>A0ABD2JZA1_HETSC</name>
<dbReference type="Pfam" id="PF07707">
    <property type="entry name" value="BACK"/>
    <property type="match status" value="1"/>
</dbReference>
<reference evidence="3 4" key="1">
    <citation type="submission" date="2024-10" db="EMBL/GenBank/DDBJ databases">
        <authorList>
            <person name="Kim D."/>
        </authorList>
    </citation>
    <scope>NUCLEOTIDE SEQUENCE [LARGE SCALE GENOMIC DNA]</scope>
    <source>
        <strain evidence="3">Taebaek</strain>
    </source>
</reference>
<dbReference type="SMART" id="SM00875">
    <property type="entry name" value="BACK"/>
    <property type="match status" value="1"/>
</dbReference>
<feature type="region of interest" description="Disordered" evidence="1">
    <location>
        <begin position="1"/>
        <end position="70"/>
    </location>
</feature>
<dbReference type="Pfam" id="PF00651">
    <property type="entry name" value="BTB"/>
    <property type="match status" value="1"/>
</dbReference>
<proteinExistence type="predicted"/>
<dbReference type="InterPro" id="IPR008974">
    <property type="entry name" value="TRAF-like"/>
</dbReference>
<dbReference type="Proteomes" id="UP001620645">
    <property type="component" value="Unassembled WGS sequence"/>
</dbReference>
<evidence type="ECO:0000313" key="3">
    <source>
        <dbReference type="EMBL" id="KAL3095845.1"/>
    </source>
</evidence>
<dbReference type="SMART" id="SM00061">
    <property type="entry name" value="MATH"/>
    <property type="match status" value="1"/>
</dbReference>
<organism evidence="3 4">
    <name type="scientific">Heterodera schachtii</name>
    <name type="common">Sugarbeet cyst nematode worm</name>
    <name type="synonym">Tylenchus schachtii</name>
    <dbReference type="NCBI Taxonomy" id="97005"/>
    <lineage>
        <taxon>Eukaryota</taxon>
        <taxon>Metazoa</taxon>
        <taxon>Ecdysozoa</taxon>
        <taxon>Nematoda</taxon>
        <taxon>Chromadorea</taxon>
        <taxon>Rhabditida</taxon>
        <taxon>Tylenchina</taxon>
        <taxon>Tylenchomorpha</taxon>
        <taxon>Tylenchoidea</taxon>
        <taxon>Heteroderidae</taxon>
        <taxon>Heteroderinae</taxon>
        <taxon>Heterodera</taxon>
    </lineage>
</organism>
<dbReference type="Gene3D" id="2.60.210.10">
    <property type="entry name" value="Apoptosis, Tumor Necrosis Factor Receptor Associated Protein 2, Chain A"/>
    <property type="match status" value="1"/>
</dbReference>
<dbReference type="InterPro" id="IPR000210">
    <property type="entry name" value="BTB/POZ_dom"/>
</dbReference>
<feature type="compositionally biased region" description="Acidic residues" evidence="1">
    <location>
        <begin position="17"/>
        <end position="57"/>
    </location>
</feature>
<evidence type="ECO:0000313" key="4">
    <source>
        <dbReference type="Proteomes" id="UP001620645"/>
    </source>
</evidence>